<evidence type="ECO:0000256" key="1">
    <source>
        <dbReference type="PROSITE-ProRule" id="PRU00409"/>
    </source>
</evidence>
<organism evidence="3 4">
    <name type="scientific">Actinomadura parmotrematis</name>
    <dbReference type="NCBI Taxonomy" id="2864039"/>
    <lineage>
        <taxon>Bacteria</taxon>
        <taxon>Bacillati</taxon>
        <taxon>Actinomycetota</taxon>
        <taxon>Actinomycetes</taxon>
        <taxon>Streptosporangiales</taxon>
        <taxon>Thermomonosporaceae</taxon>
        <taxon>Actinomadura</taxon>
    </lineage>
</organism>
<reference evidence="3 4" key="1">
    <citation type="submission" date="2021-07" db="EMBL/GenBank/DDBJ databases">
        <title>Actinomadura sp. PM05-2 isolated from lichen.</title>
        <authorList>
            <person name="Somphong A."/>
            <person name="Phongsopitanun W."/>
            <person name="Tanasupawat S."/>
            <person name="Peongsungnone V."/>
        </authorList>
    </citation>
    <scope>NUCLEOTIDE SEQUENCE [LARGE SCALE GENOMIC DNA]</scope>
    <source>
        <strain evidence="3 4">PM05-2</strain>
    </source>
</reference>
<dbReference type="Gene3D" id="3.30.470.20">
    <property type="entry name" value="ATP-grasp fold, B domain"/>
    <property type="match status" value="1"/>
</dbReference>
<accession>A0ABS7FXN5</accession>
<dbReference type="InterPro" id="IPR011761">
    <property type="entry name" value="ATP-grasp"/>
</dbReference>
<keyword evidence="1" id="KW-0547">Nucleotide-binding</keyword>
<sequence>MGRQKRAGEFPALDRGLPALILRTHRYPLHHGTLGAVRSLGRAGVEVHAVLEERGNPAARSRHLHRALPWGPPPGEAEPVIDHLRGLAARIGRPALLVTVDDAGALFAARHAARLREWFVLPDVPADVPARVADKARLAELCAELGIAHPPTAVPAGPAGVDAAAGRFGLPLMAKWARPWHLPPGFRSAELVATAERAHELYAASRAPGQADAGPLILQELVGHRGGDWFFQGYFDESSACLFGGAGRKHLARPVHAGHTVTGEWVANPELEDLARAIVKAAGYSGAVDMDFRETADRTYHLVDFNPRLGAQFRLFHDARGLDIVRAQHLHLSGRPVPPARPDYGRTLVVEDQCLHHALAHPTGLPAALRSLAGAGERAWYARDDRVPLAVVGAHGFGRAARGAARRAARPLRRPS</sequence>
<name>A0ABS7FXN5_9ACTN</name>
<dbReference type="Proteomes" id="UP000774570">
    <property type="component" value="Unassembled WGS sequence"/>
</dbReference>
<dbReference type="RefSeq" id="WP_220167964.1">
    <property type="nucleotide sequence ID" value="NZ_JAIBOA010000012.1"/>
</dbReference>
<dbReference type="PROSITE" id="PS50975">
    <property type="entry name" value="ATP_GRASP"/>
    <property type="match status" value="1"/>
</dbReference>
<dbReference type="SUPFAM" id="SSF56059">
    <property type="entry name" value="Glutathione synthetase ATP-binding domain-like"/>
    <property type="match status" value="1"/>
</dbReference>
<comment type="caution">
    <text evidence="3">The sequence shown here is derived from an EMBL/GenBank/DDBJ whole genome shotgun (WGS) entry which is preliminary data.</text>
</comment>
<evidence type="ECO:0000313" key="4">
    <source>
        <dbReference type="Proteomes" id="UP000774570"/>
    </source>
</evidence>
<feature type="domain" description="ATP-grasp" evidence="2">
    <location>
        <begin position="139"/>
        <end position="333"/>
    </location>
</feature>
<keyword evidence="1" id="KW-0067">ATP-binding</keyword>
<evidence type="ECO:0000313" key="3">
    <source>
        <dbReference type="EMBL" id="MBW8484740.1"/>
    </source>
</evidence>
<proteinExistence type="predicted"/>
<protein>
    <submittedName>
        <fullName evidence="3">ATP-grasp domain-containing protein</fullName>
    </submittedName>
</protein>
<dbReference type="EMBL" id="JAIBOA010000012">
    <property type="protein sequence ID" value="MBW8484740.1"/>
    <property type="molecule type" value="Genomic_DNA"/>
</dbReference>
<gene>
    <name evidence="3" type="ORF">K1Y72_20315</name>
</gene>
<keyword evidence="4" id="KW-1185">Reference proteome</keyword>
<evidence type="ECO:0000259" key="2">
    <source>
        <dbReference type="PROSITE" id="PS50975"/>
    </source>
</evidence>